<accession>A0ABY9T5C3</accession>
<evidence type="ECO:0000313" key="1">
    <source>
        <dbReference type="EMBL" id="WNC15301.1"/>
    </source>
</evidence>
<dbReference type="EMBL" id="CP134050">
    <property type="protein sequence ID" value="WNC15301.1"/>
    <property type="molecule type" value="Genomic_DNA"/>
</dbReference>
<protein>
    <submittedName>
        <fullName evidence="1">Uncharacterized protein</fullName>
    </submittedName>
</protein>
<reference evidence="1 2" key="1">
    <citation type="submission" date="2023-09" db="EMBL/GenBank/DDBJ databases">
        <title>Complete Genome and Methylome dissection of Bacillus brevis NEB573 original source of BbsI restriction endonuclease.</title>
        <authorList>
            <person name="Fomenkov A."/>
            <person name="Roberts R.D."/>
        </authorList>
    </citation>
    <scope>NUCLEOTIDE SEQUENCE [LARGE SCALE GENOMIC DNA]</scope>
    <source>
        <strain evidence="1 2">NEB573</strain>
    </source>
</reference>
<name>A0ABY9T5C3_BREBE</name>
<evidence type="ECO:0000313" key="2">
    <source>
        <dbReference type="Proteomes" id="UP001256827"/>
    </source>
</evidence>
<sequence>MMQKWCKRCKNHSFSSGDWYKWICPYCGRDLTAQKADPVGIRLIMKRPLAPQRFQPSGLKRNRPDENTA</sequence>
<dbReference type="RefSeq" id="WP_310768910.1">
    <property type="nucleotide sequence ID" value="NZ_CP134050.1"/>
</dbReference>
<proteinExistence type="predicted"/>
<gene>
    <name evidence="1" type="ORF">RGB73_02685</name>
</gene>
<dbReference type="Proteomes" id="UP001256827">
    <property type="component" value="Chromosome"/>
</dbReference>
<keyword evidence="2" id="KW-1185">Reference proteome</keyword>
<organism evidence="1 2">
    <name type="scientific">Brevibacillus brevis</name>
    <name type="common">Bacillus brevis</name>
    <dbReference type="NCBI Taxonomy" id="1393"/>
    <lineage>
        <taxon>Bacteria</taxon>
        <taxon>Bacillati</taxon>
        <taxon>Bacillota</taxon>
        <taxon>Bacilli</taxon>
        <taxon>Bacillales</taxon>
        <taxon>Paenibacillaceae</taxon>
        <taxon>Brevibacillus</taxon>
    </lineage>
</organism>